<evidence type="ECO:0000256" key="3">
    <source>
        <dbReference type="SAM" id="MobiDB-lite"/>
    </source>
</evidence>
<organism evidence="5 6">
    <name type="scientific">Kribbella qitaiheensis</name>
    <dbReference type="NCBI Taxonomy" id="1544730"/>
    <lineage>
        <taxon>Bacteria</taxon>
        <taxon>Bacillati</taxon>
        <taxon>Actinomycetota</taxon>
        <taxon>Actinomycetes</taxon>
        <taxon>Propionibacteriales</taxon>
        <taxon>Kribbellaceae</taxon>
        <taxon>Kribbella</taxon>
    </lineage>
</organism>
<dbReference type="Gene3D" id="3.40.1190.20">
    <property type="match status" value="1"/>
</dbReference>
<dbReference type="AlphaFoldDB" id="A0A7G6WYS2"/>
<dbReference type="SUPFAM" id="SSF53613">
    <property type="entry name" value="Ribokinase-like"/>
    <property type="match status" value="1"/>
</dbReference>
<keyword evidence="6" id="KW-1185">Reference proteome</keyword>
<dbReference type="GO" id="GO:0016301">
    <property type="term" value="F:kinase activity"/>
    <property type="evidence" value="ECO:0007669"/>
    <property type="project" value="UniProtKB-KW"/>
</dbReference>
<keyword evidence="2 5" id="KW-0418">Kinase</keyword>
<dbReference type="RefSeq" id="WP_185448419.1">
    <property type="nucleotide sequence ID" value="NZ_CP043661.1"/>
</dbReference>
<protein>
    <submittedName>
        <fullName evidence="5">Sugar kinase</fullName>
    </submittedName>
</protein>
<evidence type="ECO:0000259" key="4">
    <source>
        <dbReference type="Pfam" id="PF00294"/>
    </source>
</evidence>
<dbReference type="InterPro" id="IPR011611">
    <property type="entry name" value="PfkB_dom"/>
</dbReference>
<evidence type="ECO:0000256" key="1">
    <source>
        <dbReference type="ARBA" id="ARBA00022679"/>
    </source>
</evidence>
<dbReference type="PANTHER" id="PTHR10584:SF166">
    <property type="entry name" value="RIBOKINASE"/>
    <property type="match status" value="1"/>
</dbReference>
<name>A0A7G6WYS2_9ACTN</name>
<sequence>MRLIHLGNVVVDLVLTVGDLPVRGGDVIASSTTVTPGGGFNVMAAASRLGLTTLYAGPLGTGPFGDKARAALTAAGIEWLLPARAELDTGFVVTLVDSSGERTFVTSRGAEATLSSADLRRPDPDDVVYLSGYSLLHDSNRAALVPWLETIPADVQVFFDPGPLVADIPSTALEAVLARASWISCNAAEAEALTGLTDPATAAAAAGAAAVAAAALAARAGRGGVIPGNASIAPDPAPGVLVRIGSGGCLLAVRGEVVAVEGFAVDAVDLNGAGDAHAGAFLAGIAEGKEPVEAARWANAAAALAVTRRGPATGPSRSELEGFLREH</sequence>
<evidence type="ECO:0000313" key="6">
    <source>
        <dbReference type="Proteomes" id="UP000515563"/>
    </source>
</evidence>
<feature type="region of interest" description="Disordered" evidence="3">
    <location>
        <begin position="308"/>
        <end position="327"/>
    </location>
</feature>
<dbReference type="EMBL" id="CP043661">
    <property type="protein sequence ID" value="QNE19137.1"/>
    <property type="molecule type" value="Genomic_DNA"/>
</dbReference>
<dbReference type="InterPro" id="IPR029056">
    <property type="entry name" value="Ribokinase-like"/>
</dbReference>
<evidence type="ECO:0000313" key="5">
    <source>
        <dbReference type="EMBL" id="QNE19137.1"/>
    </source>
</evidence>
<dbReference type="KEGG" id="kqi:F1D05_15965"/>
<evidence type="ECO:0000256" key="2">
    <source>
        <dbReference type="ARBA" id="ARBA00022777"/>
    </source>
</evidence>
<gene>
    <name evidence="5" type="ORF">F1D05_15965</name>
</gene>
<proteinExistence type="predicted"/>
<dbReference type="PANTHER" id="PTHR10584">
    <property type="entry name" value="SUGAR KINASE"/>
    <property type="match status" value="1"/>
</dbReference>
<dbReference type="Proteomes" id="UP000515563">
    <property type="component" value="Chromosome"/>
</dbReference>
<keyword evidence="1" id="KW-0808">Transferase</keyword>
<feature type="domain" description="Carbohydrate kinase PfkB" evidence="4">
    <location>
        <begin position="240"/>
        <end position="313"/>
    </location>
</feature>
<reference evidence="5 6" key="2">
    <citation type="journal article" date="2020" name="Microbiol. Resour. Announc.">
        <title>Antarctic desert soil bacteria exhibit high novel natural product potential, evaluated through long-read genome sequencing and comparative genomics.</title>
        <authorList>
            <person name="Benaud N."/>
            <person name="Edwards R.J."/>
            <person name="Amos T.G."/>
            <person name="D'Agostino P.M."/>
            <person name="Gutierrez-Chavez C."/>
            <person name="Montgomery K."/>
            <person name="Nicetic I."/>
            <person name="Ferrari B.C."/>
        </authorList>
    </citation>
    <scope>NUCLEOTIDE SEQUENCE [LARGE SCALE GENOMIC DNA]</scope>
    <source>
        <strain evidence="5 6">SPB151</strain>
    </source>
</reference>
<dbReference type="Pfam" id="PF00294">
    <property type="entry name" value="PfkB"/>
    <property type="match status" value="2"/>
</dbReference>
<accession>A0A7G6WYS2</accession>
<feature type="compositionally biased region" description="Basic and acidic residues" evidence="3">
    <location>
        <begin position="318"/>
        <end position="327"/>
    </location>
</feature>
<reference evidence="6" key="1">
    <citation type="submission" date="2019-09" db="EMBL/GenBank/DDBJ databases">
        <title>Antimicrobial potential of Antarctic Bacteria.</title>
        <authorList>
            <person name="Benaud N."/>
            <person name="Edwards R.J."/>
            <person name="Ferrari B.C."/>
        </authorList>
    </citation>
    <scope>NUCLEOTIDE SEQUENCE [LARGE SCALE GENOMIC DNA]</scope>
    <source>
        <strain evidence="6">SPB151</strain>
    </source>
</reference>
<dbReference type="GO" id="GO:0005829">
    <property type="term" value="C:cytosol"/>
    <property type="evidence" value="ECO:0007669"/>
    <property type="project" value="TreeGrafter"/>
</dbReference>
<feature type="domain" description="Carbohydrate kinase PfkB" evidence="4">
    <location>
        <begin position="6"/>
        <end position="208"/>
    </location>
</feature>